<dbReference type="InterPro" id="IPR002018">
    <property type="entry name" value="CarbesteraseB"/>
</dbReference>
<comment type="similarity">
    <text evidence="1 3">Belongs to the type-B carboxylesterase/lipase family.</text>
</comment>
<dbReference type="Pfam" id="PF00135">
    <property type="entry name" value="COesterase"/>
    <property type="match status" value="1"/>
</dbReference>
<dbReference type="EC" id="3.1.1.-" evidence="3"/>
<gene>
    <name evidence="5" type="ORF">SEUCBS140593_002063</name>
</gene>
<dbReference type="InterPro" id="IPR050654">
    <property type="entry name" value="AChE-related_enzymes"/>
</dbReference>
<keyword evidence="2 3" id="KW-0378">Hydrolase</keyword>
<reference evidence="5 6" key="1">
    <citation type="submission" date="2024-01" db="EMBL/GenBank/DDBJ databases">
        <authorList>
            <person name="Allen C."/>
            <person name="Tagirdzhanova G."/>
        </authorList>
    </citation>
    <scope>NUCLEOTIDE SEQUENCE [LARGE SCALE GENOMIC DNA]</scope>
</reference>
<keyword evidence="6" id="KW-1185">Reference proteome</keyword>
<evidence type="ECO:0000256" key="1">
    <source>
        <dbReference type="ARBA" id="ARBA00005964"/>
    </source>
</evidence>
<name>A0ABP0B3J1_9PEZI</name>
<evidence type="ECO:0000256" key="2">
    <source>
        <dbReference type="ARBA" id="ARBA00022801"/>
    </source>
</evidence>
<accession>A0ABP0B3J1</accession>
<dbReference type="SUPFAM" id="SSF53474">
    <property type="entry name" value="alpha/beta-Hydrolases"/>
    <property type="match status" value="1"/>
</dbReference>
<protein>
    <recommendedName>
        <fullName evidence="3">Carboxylic ester hydrolase</fullName>
        <ecNumber evidence="3">3.1.1.-</ecNumber>
    </recommendedName>
</protein>
<dbReference type="PANTHER" id="PTHR43918:SF4">
    <property type="entry name" value="CARBOXYLIC ESTER HYDROLASE"/>
    <property type="match status" value="1"/>
</dbReference>
<dbReference type="InterPro" id="IPR029058">
    <property type="entry name" value="AB_hydrolase_fold"/>
</dbReference>
<dbReference type="Gene3D" id="3.40.50.1820">
    <property type="entry name" value="alpha/beta hydrolase"/>
    <property type="match status" value="1"/>
</dbReference>
<evidence type="ECO:0000259" key="4">
    <source>
        <dbReference type="Pfam" id="PF00135"/>
    </source>
</evidence>
<evidence type="ECO:0000313" key="6">
    <source>
        <dbReference type="Proteomes" id="UP001642482"/>
    </source>
</evidence>
<dbReference type="PROSITE" id="PS00122">
    <property type="entry name" value="CARBOXYLESTERASE_B_1"/>
    <property type="match status" value="1"/>
</dbReference>
<dbReference type="PANTHER" id="PTHR43918">
    <property type="entry name" value="ACETYLCHOLINESTERASE"/>
    <property type="match status" value="1"/>
</dbReference>
<comment type="caution">
    <text evidence="5">The sequence shown here is derived from an EMBL/GenBank/DDBJ whole genome shotgun (WGS) entry which is preliminary data.</text>
</comment>
<dbReference type="Proteomes" id="UP001642482">
    <property type="component" value="Unassembled WGS sequence"/>
</dbReference>
<evidence type="ECO:0000256" key="3">
    <source>
        <dbReference type="RuleBase" id="RU361235"/>
    </source>
</evidence>
<organism evidence="5 6">
    <name type="scientific">Sporothrix eucalyptigena</name>
    <dbReference type="NCBI Taxonomy" id="1812306"/>
    <lineage>
        <taxon>Eukaryota</taxon>
        <taxon>Fungi</taxon>
        <taxon>Dikarya</taxon>
        <taxon>Ascomycota</taxon>
        <taxon>Pezizomycotina</taxon>
        <taxon>Sordariomycetes</taxon>
        <taxon>Sordariomycetidae</taxon>
        <taxon>Ophiostomatales</taxon>
        <taxon>Ophiostomataceae</taxon>
        <taxon>Sporothrix</taxon>
    </lineage>
</organism>
<dbReference type="InterPro" id="IPR019826">
    <property type="entry name" value="Carboxylesterase_B_AS"/>
</dbReference>
<proteinExistence type="inferred from homology"/>
<evidence type="ECO:0000313" key="5">
    <source>
        <dbReference type="EMBL" id="CAK7214091.1"/>
    </source>
</evidence>
<feature type="domain" description="Carboxylesterase type B" evidence="4">
    <location>
        <begin position="2"/>
        <end position="378"/>
    </location>
</feature>
<dbReference type="EMBL" id="CAWUHD010000013">
    <property type="protein sequence ID" value="CAK7214091.1"/>
    <property type="molecule type" value="Genomic_DNA"/>
</dbReference>
<sequence length="417" mass="44709">MPEGSKEGSKLPVWVFIQGGGYAGNANANTNGTDVVAAGHDVVFVQLNYRVGALGFLASEKIRADGDLNVGLLDQRQALQWVQKYIHLFGGDPDHVVIHGASAGAGSIAYHMTAYGGRNDGLFAGAIPESPFFPTSRTVAESEFQFDAVASATGCSRAADELDCLRGLDINTFQTANVALSFPGGSGPPDYYFLPVIDGDFSRKQMYVQFARGEFVRVPTLVGGDTNEGDIFVPNATTQAEANAFITDNFPNLTADDLDNINAAYPPTPRDGHGAYFAQVSATYGNSTFACPGFVISSAVSRFVGQEHSWSYLYNIVDPTAGVGIGVTHTVDWQYIFGLTEADQTPVMMGYYLSFIRSLSPNTYKDPTSPVFGNFNSSLFNRLVINSPLNSSQMETVSDGQKAGCDVWYGLASTLEQ</sequence>